<reference evidence="9 10" key="1">
    <citation type="submission" date="2018-03" db="EMBL/GenBank/DDBJ databases">
        <title>Genomic Encyclopedia of Archaeal and Bacterial Type Strains, Phase II (KMG-II): from individual species to whole genera.</title>
        <authorList>
            <person name="Goeker M."/>
        </authorList>
    </citation>
    <scope>NUCLEOTIDE SEQUENCE [LARGE SCALE GENOMIC DNA]</scope>
    <source>
        <strain evidence="9 10">DSM 44720</strain>
    </source>
</reference>
<feature type="transmembrane region" description="Helical" evidence="7">
    <location>
        <begin position="298"/>
        <end position="321"/>
    </location>
</feature>
<feature type="transmembrane region" description="Helical" evidence="7">
    <location>
        <begin position="110"/>
        <end position="131"/>
    </location>
</feature>
<dbReference type="PANTHER" id="PTHR23513">
    <property type="entry name" value="INTEGRAL MEMBRANE EFFLUX PROTEIN-RELATED"/>
    <property type="match status" value="1"/>
</dbReference>
<dbReference type="PROSITE" id="PS50850">
    <property type="entry name" value="MFS"/>
    <property type="match status" value="1"/>
</dbReference>
<evidence type="ECO:0000313" key="10">
    <source>
        <dbReference type="Proteomes" id="UP000239494"/>
    </source>
</evidence>
<evidence type="ECO:0000259" key="8">
    <source>
        <dbReference type="PROSITE" id="PS50850"/>
    </source>
</evidence>
<dbReference type="AlphaFoldDB" id="A0A2T0STI9"/>
<protein>
    <submittedName>
        <fullName evidence="9">Transmembrane secretion effector</fullName>
    </submittedName>
</protein>
<dbReference type="OrthoDB" id="9815525at2"/>
<comment type="caution">
    <text evidence="9">The sequence shown here is derived from an EMBL/GenBank/DDBJ whole genome shotgun (WGS) entry which is preliminary data.</text>
</comment>
<dbReference type="PANTHER" id="PTHR23513:SF6">
    <property type="entry name" value="MAJOR FACILITATOR SUPERFAMILY ASSOCIATED DOMAIN-CONTAINING PROTEIN"/>
    <property type="match status" value="1"/>
</dbReference>
<dbReference type="CDD" id="cd06173">
    <property type="entry name" value="MFS_MefA_like"/>
    <property type="match status" value="1"/>
</dbReference>
<dbReference type="InterPro" id="IPR020846">
    <property type="entry name" value="MFS_dom"/>
</dbReference>
<sequence length="410" mass="41590">MSAALPMTRSNRGFQWYWSGAAASAMGDRVTGFAVPSIAILVLDASGTQVGVLAAMGWLAYPALGVVAGALVTSLPRRGVMVVGELVRFTAFATVPLVAALGYLTVGWLFVVVAVAGVATVFVDIAGFVYLPTLIGPDHLVGANSRLQSTDSLSKLVGPALAGGLMNALGPFTGLLLGSLPFLGSACGRARLPRAAVGSTVRSGSIGHRIRQGLDFVRHHDVLRGLVIASAVRNFGTGAVDAVLLLFAYRALGLSSLTGGLLLAAGAVGAIAGAFAVRGMTARLGVRRVLLVTGLEGLSWLAVPLCLVAPALPLLVAIRVFSSFWMPTWNVVTTSVRQALTPDDRQGTVHAAVRTAMSSTIPLGSVIGGVAGGALSAHLGPAPGLVLVLVAGGACAGLSVALINRVAARL</sequence>
<evidence type="ECO:0000256" key="6">
    <source>
        <dbReference type="ARBA" id="ARBA00023136"/>
    </source>
</evidence>
<proteinExistence type="predicted"/>
<dbReference type="Proteomes" id="UP000239494">
    <property type="component" value="Unassembled WGS sequence"/>
</dbReference>
<dbReference type="GO" id="GO:0005886">
    <property type="term" value="C:plasma membrane"/>
    <property type="evidence" value="ECO:0007669"/>
    <property type="project" value="UniProtKB-SubCell"/>
</dbReference>
<dbReference type="RefSeq" id="WP_106192048.1">
    <property type="nucleotide sequence ID" value="NZ_PVTF01000011.1"/>
</dbReference>
<dbReference type="Gene3D" id="1.20.1250.20">
    <property type="entry name" value="MFS general substrate transporter like domains"/>
    <property type="match status" value="1"/>
</dbReference>
<keyword evidence="5 7" id="KW-1133">Transmembrane helix</keyword>
<feature type="domain" description="Major facilitator superfamily (MFS) profile" evidence="8">
    <location>
        <begin position="222"/>
        <end position="410"/>
    </location>
</feature>
<dbReference type="InterPro" id="IPR036259">
    <property type="entry name" value="MFS_trans_sf"/>
</dbReference>
<dbReference type="Pfam" id="PF05977">
    <property type="entry name" value="MFS_3"/>
    <property type="match status" value="1"/>
</dbReference>
<accession>A0A2T0STI9</accession>
<dbReference type="EMBL" id="PVTF01000011">
    <property type="protein sequence ID" value="PRY36673.1"/>
    <property type="molecule type" value="Genomic_DNA"/>
</dbReference>
<feature type="transmembrane region" description="Helical" evidence="7">
    <location>
        <begin position="255"/>
        <end position="277"/>
    </location>
</feature>
<evidence type="ECO:0000256" key="5">
    <source>
        <dbReference type="ARBA" id="ARBA00022989"/>
    </source>
</evidence>
<feature type="transmembrane region" description="Helical" evidence="7">
    <location>
        <begin position="86"/>
        <end position="104"/>
    </location>
</feature>
<dbReference type="SUPFAM" id="SSF103473">
    <property type="entry name" value="MFS general substrate transporter"/>
    <property type="match status" value="1"/>
</dbReference>
<keyword evidence="10" id="KW-1185">Reference proteome</keyword>
<name>A0A2T0STI9_9PSEU</name>
<keyword evidence="2" id="KW-0813">Transport</keyword>
<organism evidence="9 10">
    <name type="scientific">Umezawaea tangerina</name>
    <dbReference type="NCBI Taxonomy" id="84725"/>
    <lineage>
        <taxon>Bacteria</taxon>
        <taxon>Bacillati</taxon>
        <taxon>Actinomycetota</taxon>
        <taxon>Actinomycetes</taxon>
        <taxon>Pseudonocardiales</taxon>
        <taxon>Pseudonocardiaceae</taxon>
        <taxon>Umezawaea</taxon>
    </lineage>
</organism>
<evidence type="ECO:0000256" key="7">
    <source>
        <dbReference type="SAM" id="Phobius"/>
    </source>
</evidence>
<dbReference type="GO" id="GO:0022857">
    <property type="term" value="F:transmembrane transporter activity"/>
    <property type="evidence" value="ECO:0007669"/>
    <property type="project" value="InterPro"/>
</dbReference>
<comment type="subcellular location">
    <subcellularLocation>
        <location evidence="1">Cell membrane</location>
        <topology evidence="1">Multi-pass membrane protein</topology>
    </subcellularLocation>
</comment>
<dbReference type="InterPro" id="IPR010290">
    <property type="entry name" value="TM_effector"/>
</dbReference>
<evidence type="ECO:0000256" key="4">
    <source>
        <dbReference type="ARBA" id="ARBA00022692"/>
    </source>
</evidence>
<feature type="transmembrane region" description="Helical" evidence="7">
    <location>
        <begin position="226"/>
        <end position="249"/>
    </location>
</feature>
<evidence type="ECO:0000313" key="9">
    <source>
        <dbReference type="EMBL" id="PRY36673.1"/>
    </source>
</evidence>
<keyword evidence="3" id="KW-1003">Cell membrane</keyword>
<evidence type="ECO:0000256" key="1">
    <source>
        <dbReference type="ARBA" id="ARBA00004651"/>
    </source>
</evidence>
<gene>
    <name evidence="9" type="ORF">CLV43_11145</name>
</gene>
<feature type="transmembrane region" description="Helical" evidence="7">
    <location>
        <begin position="384"/>
        <end position="403"/>
    </location>
</feature>
<evidence type="ECO:0000256" key="2">
    <source>
        <dbReference type="ARBA" id="ARBA00022448"/>
    </source>
</evidence>
<feature type="transmembrane region" description="Helical" evidence="7">
    <location>
        <begin position="55"/>
        <end position="74"/>
    </location>
</feature>
<keyword evidence="4 7" id="KW-0812">Transmembrane</keyword>
<keyword evidence="6 7" id="KW-0472">Membrane</keyword>
<evidence type="ECO:0000256" key="3">
    <source>
        <dbReference type="ARBA" id="ARBA00022475"/>
    </source>
</evidence>